<evidence type="ECO:0000313" key="3">
    <source>
        <dbReference type="Proteomes" id="UP000306575"/>
    </source>
</evidence>
<comment type="caution">
    <text evidence="2">The sequence shown here is derived from an EMBL/GenBank/DDBJ whole genome shotgun (WGS) entry which is preliminary data.</text>
</comment>
<dbReference type="AlphaFoldDB" id="A0A4U7N7I9"/>
<sequence>MPYRWPTPTQSPLILELWPHRSLPRKGFAVIVMMAFTLGTVPLYGLLGTVVLWGILPFILLVVGALWWGLERSYRDANVYESLTLVDDDLVLTHTPVRGPDKVWSCNIYWARAELHIKGGPVPHYVTLSGNGRTVEIGSFLSEDERKALFTELQSFLKNYRA</sequence>
<dbReference type="Proteomes" id="UP000306575">
    <property type="component" value="Unassembled WGS sequence"/>
</dbReference>
<evidence type="ECO:0000256" key="1">
    <source>
        <dbReference type="SAM" id="Phobius"/>
    </source>
</evidence>
<dbReference type="Pfam" id="PF10003">
    <property type="entry name" value="DUF2244"/>
    <property type="match status" value="1"/>
</dbReference>
<name>A0A4U7N7I9_9RHOB</name>
<keyword evidence="1" id="KW-1133">Transmembrane helix</keyword>
<dbReference type="OrthoDB" id="9808190at2"/>
<keyword evidence="1" id="KW-0812">Transmembrane</keyword>
<protein>
    <submittedName>
        <fullName evidence="2">DUF2244 domain-containing protein</fullName>
    </submittedName>
</protein>
<proteinExistence type="predicted"/>
<accession>A0A4U7N7I9</accession>
<dbReference type="RefSeq" id="WP_138016398.1">
    <property type="nucleotide sequence ID" value="NZ_SULI01000011.1"/>
</dbReference>
<feature type="transmembrane region" description="Helical" evidence="1">
    <location>
        <begin position="27"/>
        <end position="44"/>
    </location>
</feature>
<dbReference type="EMBL" id="SULI01000011">
    <property type="protein sequence ID" value="TKZ20554.1"/>
    <property type="molecule type" value="Genomic_DNA"/>
</dbReference>
<feature type="transmembrane region" description="Helical" evidence="1">
    <location>
        <begin position="50"/>
        <end position="70"/>
    </location>
</feature>
<keyword evidence="1" id="KW-0472">Membrane</keyword>
<organism evidence="2 3">
    <name type="scientific">Shimia litoralis</name>
    <dbReference type="NCBI Taxonomy" id="420403"/>
    <lineage>
        <taxon>Bacteria</taxon>
        <taxon>Pseudomonadati</taxon>
        <taxon>Pseudomonadota</taxon>
        <taxon>Alphaproteobacteria</taxon>
        <taxon>Rhodobacterales</taxon>
        <taxon>Roseobacteraceae</taxon>
    </lineage>
</organism>
<reference evidence="2 3" key="1">
    <citation type="submission" date="2019-04" db="EMBL/GenBank/DDBJ databases">
        <title>Genome sequence of Pelagicola litoralis CL-ES2.</title>
        <authorList>
            <person name="Cao J."/>
        </authorList>
    </citation>
    <scope>NUCLEOTIDE SEQUENCE [LARGE SCALE GENOMIC DNA]</scope>
    <source>
        <strain evidence="2 3">CL-ES2</strain>
    </source>
</reference>
<evidence type="ECO:0000313" key="2">
    <source>
        <dbReference type="EMBL" id="TKZ20554.1"/>
    </source>
</evidence>
<keyword evidence="3" id="KW-1185">Reference proteome</keyword>
<dbReference type="InterPro" id="IPR019253">
    <property type="entry name" value="DUF2244_TM"/>
</dbReference>
<gene>
    <name evidence="2" type="ORF">FAP39_10755</name>
</gene>